<gene>
    <name evidence="2" type="ORF">HNQ41_000401</name>
</gene>
<dbReference type="InterPro" id="IPR025555">
    <property type="entry name" value="YppG"/>
</dbReference>
<feature type="compositionally biased region" description="Low complexity" evidence="1">
    <location>
        <begin position="60"/>
        <end position="79"/>
    </location>
</feature>
<organism evidence="2 3">
    <name type="scientific">Texcoconibacillus texcoconensis</name>
    <dbReference type="NCBI Taxonomy" id="1095777"/>
    <lineage>
        <taxon>Bacteria</taxon>
        <taxon>Bacillati</taxon>
        <taxon>Bacillota</taxon>
        <taxon>Bacilli</taxon>
        <taxon>Bacillales</taxon>
        <taxon>Bacillaceae</taxon>
        <taxon>Texcoconibacillus</taxon>
    </lineage>
</organism>
<dbReference type="RefSeq" id="WP_184662730.1">
    <property type="nucleotide sequence ID" value="NZ_JACHHB010000001.1"/>
</dbReference>
<feature type="region of interest" description="Disordered" evidence="1">
    <location>
        <begin position="14"/>
        <end position="87"/>
    </location>
</feature>
<feature type="compositionally biased region" description="Pro residues" evidence="1">
    <location>
        <begin position="44"/>
        <end position="59"/>
    </location>
</feature>
<name>A0A840QLN0_9BACI</name>
<keyword evidence="3" id="KW-1185">Reference proteome</keyword>
<evidence type="ECO:0000313" key="2">
    <source>
        <dbReference type="EMBL" id="MBB5172261.1"/>
    </source>
</evidence>
<accession>A0A840QLN0</accession>
<dbReference type="EMBL" id="JACHHB010000001">
    <property type="protein sequence ID" value="MBB5172261.1"/>
    <property type="molecule type" value="Genomic_DNA"/>
</dbReference>
<protein>
    <submittedName>
        <fullName evidence="2">Outer membrane protein OmpA-like peptidoglycan-associated protein</fullName>
    </submittedName>
</protein>
<reference evidence="2 3" key="1">
    <citation type="submission" date="2020-08" db="EMBL/GenBank/DDBJ databases">
        <title>Genomic Encyclopedia of Type Strains, Phase IV (KMG-IV): sequencing the most valuable type-strain genomes for metagenomic binning, comparative biology and taxonomic classification.</title>
        <authorList>
            <person name="Goeker M."/>
        </authorList>
    </citation>
    <scope>NUCLEOTIDE SEQUENCE [LARGE SCALE GENOMIC DNA]</scope>
    <source>
        <strain evidence="2 3">DSM 24696</strain>
    </source>
</reference>
<dbReference type="Pfam" id="PF14179">
    <property type="entry name" value="YppG"/>
    <property type="match status" value="1"/>
</dbReference>
<evidence type="ECO:0000313" key="3">
    <source>
        <dbReference type="Proteomes" id="UP000551878"/>
    </source>
</evidence>
<evidence type="ECO:0000256" key="1">
    <source>
        <dbReference type="SAM" id="MobiDB-lite"/>
    </source>
</evidence>
<proteinExistence type="predicted"/>
<sequence>MNMHQPHFTWNAYPPAPSPFQVHHQYFSQPQMPPPQQGYSGHLPPQPITQPPQQQPPQQQPVNAQPQQTQEAQQTGLQQHPPRTQPANWIKAFQKEDGSFDFDKATATVDQVVKTANQIHPLVKQMSNWFTLK</sequence>
<dbReference type="AlphaFoldDB" id="A0A840QLN0"/>
<dbReference type="Proteomes" id="UP000551878">
    <property type="component" value="Unassembled WGS sequence"/>
</dbReference>
<comment type="caution">
    <text evidence="2">The sequence shown here is derived from an EMBL/GenBank/DDBJ whole genome shotgun (WGS) entry which is preliminary data.</text>
</comment>